<organism evidence="1 2">
    <name type="scientific">Colletotrichum lupini</name>
    <dbReference type="NCBI Taxonomy" id="145971"/>
    <lineage>
        <taxon>Eukaryota</taxon>
        <taxon>Fungi</taxon>
        <taxon>Dikarya</taxon>
        <taxon>Ascomycota</taxon>
        <taxon>Pezizomycotina</taxon>
        <taxon>Sordariomycetes</taxon>
        <taxon>Hypocreomycetidae</taxon>
        <taxon>Glomerellales</taxon>
        <taxon>Glomerellaceae</taxon>
        <taxon>Colletotrichum</taxon>
        <taxon>Colletotrichum acutatum species complex</taxon>
    </lineage>
</organism>
<keyword evidence="2" id="KW-1185">Reference proteome</keyword>
<gene>
    <name evidence="1" type="ORF">CLUP02_05040</name>
</gene>
<dbReference type="KEGG" id="clup:CLUP02_05040"/>
<accession>A0A9Q8SLV9</accession>
<reference evidence="1" key="1">
    <citation type="journal article" date="2021" name="Mol. Plant Microbe Interact.">
        <title>Complete Genome Sequence of the Plant-Pathogenic Fungus Colletotrichum lupini.</title>
        <authorList>
            <person name="Baroncelli R."/>
            <person name="Pensec F."/>
            <person name="Da Lio D."/>
            <person name="Boufleur T."/>
            <person name="Vicente I."/>
            <person name="Sarrocco S."/>
            <person name="Picot A."/>
            <person name="Baraldi E."/>
            <person name="Sukno S."/>
            <person name="Thon M."/>
            <person name="Le Floch G."/>
        </authorList>
    </citation>
    <scope>NUCLEOTIDE SEQUENCE</scope>
    <source>
        <strain evidence="1">IMI 504893</strain>
    </source>
</reference>
<name>A0A9Q8SLV9_9PEZI</name>
<dbReference type="GeneID" id="73339059"/>
<evidence type="ECO:0000313" key="2">
    <source>
        <dbReference type="Proteomes" id="UP000830671"/>
    </source>
</evidence>
<dbReference type="RefSeq" id="XP_049141192.1">
    <property type="nucleotide sequence ID" value="XM_049284049.1"/>
</dbReference>
<protein>
    <submittedName>
        <fullName evidence="1">Uncharacterized protein</fullName>
    </submittedName>
</protein>
<evidence type="ECO:0000313" key="1">
    <source>
        <dbReference type="EMBL" id="UQC79560.1"/>
    </source>
</evidence>
<dbReference type="EMBL" id="CP019475">
    <property type="protein sequence ID" value="UQC79560.1"/>
    <property type="molecule type" value="Genomic_DNA"/>
</dbReference>
<sequence>MRDYTAPGRDLCMPRLRGRCISVIRASEPASIKRWCFETSHRCALAMQTPQSAPRFATLVDAGSQIHSKEQILETRW</sequence>
<proteinExistence type="predicted"/>
<dbReference type="AlphaFoldDB" id="A0A9Q8SLV9"/>
<dbReference type="Proteomes" id="UP000830671">
    <property type="component" value="Chromosome 3"/>
</dbReference>